<keyword evidence="1" id="KW-0175">Coiled coil</keyword>
<comment type="caution">
    <text evidence="3">The sequence shown here is derived from an EMBL/GenBank/DDBJ whole genome shotgun (WGS) entry which is preliminary data.</text>
</comment>
<evidence type="ECO:0000313" key="3">
    <source>
        <dbReference type="EMBL" id="EFO62165.1"/>
    </source>
</evidence>
<dbReference type="EMBL" id="ACVC01000192">
    <property type="protein sequence ID" value="EFO62165.1"/>
    <property type="molecule type" value="Genomic_DNA"/>
</dbReference>
<proteinExistence type="predicted"/>
<reference evidence="3 4" key="1">
    <citation type="journal article" date="2010" name="BMC Genomics">
        <title>Genome analysis and comparative genomics of a Giardia intestinalis assemblage E isolate.</title>
        <authorList>
            <person name="Jerlstrom-Hultqvist J."/>
            <person name="Franzen O."/>
            <person name="Ankarklev J."/>
            <person name="Xu F."/>
            <person name="Nohynkova E."/>
            <person name="Andersson J.O."/>
            <person name="Svard S.G."/>
            <person name="Andersson B."/>
        </authorList>
    </citation>
    <scope>NUCLEOTIDE SEQUENCE [LARGE SCALE GENOMIC DNA]</scope>
    <source>
        <strain evidence="3 4">P15</strain>
    </source>
</reference>
<accession>E1F5T4</accession>
<evidence type="ECO:0000256" key="2">
    <source>
        <dbReference type="SAM" id="MobiDB-lite"/>
    </source>
</evidence>
<protein>
    <submittedName>
        <fullName evidence="3">Uncharacterized protein</fullName>
    </submittedName>
</protein>
<dbReference type="AlphaFoldDB" id="E1F5T4"/>
<dbReference type="OrthoDB" id="10412842at2759"/>
<evidence type="ECO:0000313" key="4">
    <source>
        <dbReference type="Proteomes" id="UP000008974"/>
    </source>
</evidence>
<evidence type="ECO:0000256" key="1">
    <source>
        <dbReference type="SAM" id="Coils"/>
    </source>
</evidence>
<dbReference type="VEuPathDB" id="GiardiaDB:GLP15_3700"/>
<gene>
    <name evidence="3" type="ORF">GLP15_3700</name>
</gene>
<feature type="region of interest" description="Disordered" evidence="2">
    <location>
        <begin position="1"/>
        <end position="22"/>
    </location>
</feature>
<dbReference type="Proteomes" id="UP000008974">
    <property type="component" value="Unassembled WGS sequence"/>
</dbReference>
<organism evidence="3 4">
    <name type="scientific">Giardia intestinalis (strain P15)</name>
    <name type="common">Giardia lamblia</name>
    <dbReference type="NCBI Taxonomy" id="658858"/>
    <lineage>
        <taxon>Eukaryota</taxon>
        <taxon>Metamonada</taxon>
        <taxon>Diplomonadida</taxon>
        <taxon>Hexamitidae</taxon>
        <taxon>Giardiinae</taxon>
        <taxon>Giardia</taxon>
    </lineage>
</organism>
<sequence>MLTRNSLLDTPMYSTSRKNRSISSDSSLYLCQSQVMPTTSLESSQYSLDASDSMYLLAATQRTIATLTTENEELREHISVLSNALQSSTTLLDRKEQLIQERDTLIRELATRLLLDRQRQL</sequence>
<feature type="coiled-coil region" evidence="1">
    <location>
        <begin position="57"/>
        <end position="84"/>
    </location>
</feature>
<name>E1F5T4_GIAIA</name>
<dbReference type="OMA" id="RPFNETP"/>